<keyword evidence="5" id="KW-0539">Nucleus</keyword>
<dbReference type="Gene3D" id="3.40.1810.10">
    <property type="entry name" value="Transcription factor, MADS-box"/>
    <property type="match status" value="1"/>
</dbReference>
<comment type="subcellular location">
    <subcellularLocation>
        <location evidence="1">Nucleus</location>
    </subcellularLocation>
</comment>
<feature type="domain" description="MADS-box" evidence="6">
    <location>
        <begin position="1"/>
        <end position="33"/>
    </location>
</feature>
<dbReference type="PROSITE" id="PS50066">
    <property type="entry name" value="MADS_BOX_2"/>
    <property type="match status" value="1"/>
</dbReference>
<evidence type="ECO:0000256" key="1">
    <source>
        <dbReference type="ARBA" id="ARBA00004123"/>
    </source>
</evidence>
<reference evidence="7" key="1">
    <citation type="journal article" date="2020" name="J. Eukaryot. Microbiol.">
        <title>De novo Sequencing, Assembly and Annotation of the Transcriptome for the Free-Living Testate Amoeba Arcella intermedia.</title>
        <authorList>
            <person name="Ribeiro G.M."/>
            <person name="Porfirio-Sousa A.L."/>
            <person name="Maurer-Alcala X.X."/>
            <person name="Katz L.A."/>
            <person name="Lahr D.J.G."/>
        </authorList>
    </citation>
    <scope>NUCLEOTIDE SEQUENCE</scope>
</reference>
<accession>A0A6B2L7V2</accession>
<evidence type="ECO:0000259" key="6">
    <source>
        <dbReference type="PROSITE" id="PS50066"/>
    </source>
</evidence>
<dbReference type="AlphaFoldDB" id="A0A6B2L7V2"/>
<keyword evidence="4" id="KW-0804">Transcription</keyword>
<organism evidence="7">
    <name type="scientific">Arcella intermedia</name>
    <dbReference type="NCBI Taxonomy" id="1963864"/>
    <lineage>
        <taxon>Eukaryota</taxon>
        <taxon>Amoebozoa</taxon>
        <taxon>Tubulinea</taxon>
        <taxon>Elardia</taxon>
        <taxon>Arcellinida</taxon>
        <taxon>Sphaerothecina</taxon>
        <taxon>Arcellidae</taxon>
        <taxon>Arcella</taxon>
    </lineage>
</organism>
<evidence type="ECO:0000256" key="2">
    <source>
        <dbReference type="ARBA" id="ARBA00023015"/>
    </source>
</evidence>
<dbReference type="GO" id="GO:0046983">
    <property type="term" value="F:protein dimerization activity"/>
    <property type="evidence" value="ECO:0007669"/>
    <property type="project" value="InterPro"/>
</dbReference>
<keyword evidence="2" id="KW-0805">Transcription regulation</keyword>
<sequence length="311" mass="34297">MKKAYELTTLTGTQALLLIASETGHVYTFATPKLQPFVTRPDGKALIQRCLNSPDPEGAVPQDDVAGNYVPPVPPQAPEQLVEDALPPSMPPYVESSLVLVVGKTIPVSPAFSAAHFKDLCALTEKWSQQCRHQISCLAGGYPSLEGFFRSPNDRIMAEIVVGLKVAEVDYTSPHQPSFSIEKLSSYLEEAEKIILDNMWHDINSKPYVMDEKQFKQQAQNQEYPALPLTKTPLGLLVVSTYPNAHVNVVFGVRKQGENGKGSQVVGISCQKGVGHVCKLEIDERFHEERLQMMGGVDGVPYYHLLPDILK</sequence>
<dbReference type="InterPro" id="IPR002100">
    <property type="entry name" value="TF_MADSbox"/>
</dbReference>
<evidence type="ECO:0000256" key="3">
    <source>
        <dbReference type="ARBA" id="ARBA00023125"/>
    </source>
</evidence>
<dbReference type="GO" id="GO:0005634">
    <property type="term" value="C:nucleus"/>
    <property type="evidence" value="ECO:0007669"/>
    <property type="project" value="UniProtKB-SubCell"/>
</dbReference>
<proteinExistence type="predicted"/>
<evidence type="ECO:0000256" key="5">
    <source>
        <dbReference type="ARBA" id="ARBA00023242"/>
    </source>
</evidence>
<dbReference type="SUPFAM" id="SSF55455">
    <property type="entry name" value="SRF-like"/>
    <property type="match status" value="1"/>
</dbReference>
<name>A0A6B2L7V2_9EUKA</name>
<protein>
    <recommendedName>
        <fullName evidence="6">MADS-box domain-containing protein</fullName>
    </recommendedName>
</protein>
<evidence type="ECO:0000313" key="7">
    <source>
        <dbReference type="EMBL" id="NDV33082.1"/>
    </source>
</evidence>
<keyword evidence="3" id="KW-0238">DNA-binding</keyword>
<dbReference type="Pfam" id="PF00319">
    <property type="entry name" value="SRF-TF"/>
    <property type="match status" value="1"/>
</dbReference>
<dbReference type="InterPro" id="IPR036879">
    <property type="entry name" value="TF_MADSbox_sf"/>
</dbReference>
<dbReference type="FunFam" id="3.40.1810.10:FF:000002">
    <property type="entry name" value="Serum response factor b"/>
    <property type="match status" value="1"/>
</dbReference>
<dbReference type="GO" id="GO:0003677">
    <property type="term" value="F:DNA binding"/>
    <property type="evidence" value="ECO:0007669"/>
    <property type="project" value="UniProtKB-KW"/>
</dbReference>
<dbReference type="EMBL" id="GIBP01004113">
    <property type="protein sequence ID" value="NDV33082.1"/>
    <property type="molecule type" value="Transcribed_RNA"/>
</dbReference>
<evidence type="ECO:0000256" key="4">
    <source>
        <dbReference type="ARBA" id="ARBA00023163"/>
    </source>
</evidence>